<comment type="subcellular location">
    <subcellularLocation>
        <location evidence="2">Cytoplasm</location>
    </subcellularLocation>
    <subcellularLocation>
        <location evidence="1">Nucleus</location>
    </subcellularLocation>
</comment>
<feature type="region of interest" description="Disordered" evidence="5">
    <location>
        <begin position="1"/>
        <end position="79"/>
    </location>
</feature>
<comment type="caution">
    <text evidence="7">The sequence shown here is derived from an EMBL/GenBank/DDBJ whole genome shotgun (WGS) entry which is preliminary data.</text>
</comment>
<dbReference type="GO" id="GO:0005737">
    <property type="term" value="C:cytoplasm"/>
    <property type="evidence" value="ECO:0007669"/>
    <property type="project" value="UniProtKB-SubCell"/>
</dbReference>
<organism evidence="7 8">
    <name type="scientific">Sorghum bicolor</name>
    <name type="common">Sorghum</name>
    <name type="synonym">Sorghum vulgare</name>
    <dbReference type="NCBI Taxonomy" id="4558"/>
    <lineage>
        <taxon>Eukaryota</taxon>
        <taxon>Viridiplantae</taxon>
        <taxon>Streptophyta</taxon>
        <taxon>Embryophyta</taxon>
        <taxon>Tracheophyta</taxon>
        <taxon>Spermatophyta</taxon>
        <taxon>Magnoliopsida</taxon>
        <taxon>Liliopsida</taxon>
        <taxon>Poales</taxon>
        <taxon>Poaceae</taxon>
        <taxon>PACMAD clade</taxon>
        <taxon>Panicoideae</taxon>
        <taxon>Andropogonodae</taxon>
        <taxon>Andropogoneae</taxon>
        <taxon>Sorghinae</taxon>
        <taxon>Sorghum</taxon>
    </lineage>
</organism>
<evidence type="ECO:0000313" key="8">
    <source>
        <dbReference type="Proteomes" id="UP000807115"/>
    </source>
</evidence>
<dbReference type="InterPro" id="IPR044692">
    <property type="entry name" value="WPP1/2/3"/>
</dbReference>
<feature type="compositionally biased region" description="Pro residues" evidence="5">
    <location>
        <begin position="35"/>
        <end position="64"/>
    </location>
</feature>
<evidence type="ECO:0000256" key="3">
    <source>
        <dbReference type="ARBA" id="ARBA00022490"/>
    </source>
</evidence>
<keyword evidence="4" id="KW-0539">Nucleus</keyword>
<dbReference type="PANTHER" id="PTHR34362:SF1">
    <property type="entry name" value="WPP DOMAIN-CONTAINING PROTEIN 1-RELATED"/>
    <property type="match status" value="1"/>
</dbReference>
<dbReference type="AlphaFoldDB" id="A0A921QY55"/>
<feature type="domain" description="WPP" evidence="6">
    <location>
        <begin position="88"/>
        <end position="143"/>
    </location>
</feature>
<accession>A0A921QY55</accession>
<evidence type="ECO:0000256" key="5">
    <source>
        <dbReference type="SAM" id="MobiDB-lite"/>
    </source>
</evidence>
<dbReference type="PANTHER" id="PTHR34362">
    <property type="entry name" value="WPP DOMAIN-CONTAINING PROTEIN 1-RELATED"/>
    <property type="match status" value="1"/>
</dbReference>
<reference evidence="7" key="1">
    <citation type="journal article" date="2019" name="BMC Genomics">
        <title>A new reference genome for Sorghum bicolor reveals high levels of sequence similarity between sweet and grain genotypes: implications for the genetics of sugar metabolism.</title>
        <authorList>
            <person name="Cooper E.A."/>
            <person name="Brenton Z.W."/>
            <person name="Flinn B.S."/>
            <person name="Jenkins J."/>
            <person name="Shu S."/>
            <person name="Flowers D."/>
            <person name="Luo F."/>
            <person name="Wang Y."/>
            <person name="Xia P."/>
            <person name="Barry K."/>
            <person name="Daum C."/>
            <person name="Lipzen A."/>
            <person name="Yoshinaga Y."/>
            <person name="Schmutz J."/>
            <person name="Saski C."/>
            <person name="Vermerris W."/>
            <person name="Kresovich S."/>
        </authorList>
    </citation>
    <scope>NUCLEOTIDE SEQUENCE</scope>
</reference>
<reference evidence="7" key="2">
    <citation type="submission" date="2020-10" db="EMBL/GenBank/DDBJ databases">
        <authorList>
            <person name="Cooper E.A."/>
            <person name="Brenton Z.W."/>
            <person name="Flinn B.S."/>
            <person name="Jenkins J."/>
            <person name="Shu S."/>
            <person name="Flowers D."/>
            <person name="Luo F."/>
            <person name="Wang Y."/>
            <person name="Xia P."/>
            <person name="Barry K."/>
            <person name="Daum C."/>
            <person name="Lipzen A."/>
            <person name="Yoshinaga Y."/>
            <person name="Schmutz J."/>
            <person name="Saski C."/>
            <person name="Vermerris W."/>
            <person name="Kresovich S."/>
        </authorList>
    </citation>
    <scope>NUCLEOTIDE SEQUENCE</scope>
</reference>
<evidence type="ECO:0000259" key="6">
    <source>
        <dbReference type="Pfam" id="PF13943"/>
    </source>
</evidence>
<dbReference type="GO" id="GO:0005634">
    <property type="term" value="C:nucleus"/>
    <property type="evidence" value="ECO:0007669"/>
    <property type="project" value="UniProtKB-SubCell"/>
</dbReference>
<dbReference type="Pfam" id="PF13943">
    <property type="entry name" value="WPP"/>
    <property type="match status" value="1"/>
</dbReference>
<dbReference type="Gene3D" id="1.10.246.200">
    <property type="entry name" value="WPP domain"/>
    <property type="match status" value="1"/>
</dbReference>
<dbReference type="GO" id="GO:0000278">
    <property type="term" value="P:mitotic cell cycle"/>
    <property type="evidence" value="ECO:0007669"/>
    <property type="project" value="InterPro"/>
</dbReference>
<feature type="compositionally biased region" description="Low complexity" evidence="5">
    <location>
        <begin position="65"/>
        <end position="79"/>
    </location>
</feature>
<feature type="compositionally biased region" description="Polar residues" evidence="5">
    <location>
        <begin position="20"/>
        <end position="31"/>
    </location>
</feature>
<dbReference type="Proteomes" id="UP000807115">
    <property type="component" value="Chromosome 5"/>
</dbReference>
<dbReference type="InterPro" id="IPR025265">
    <property type="entry name" value="WPP_dom"/>
</dbReference>
<evidence type="ECO:0000256" key="2">
    <source>
        <dbReference type="ARBA" id="ARBA00004496"/>
    </source>
</evidence>
<dbReference type="InterPro" id="IPR038214">
    <property type="entry name" value="WPP_sf"/>
</dbReference>
<evidence type="ECO:0000256" key="4">
    <source>
        <dbReference type="ARBA" id="ARBA00023242"/>
    </source>
</evidence>
<dbReference type="EMBL" id="CM027684">
    <property type="protein sequence ID" value="KAG0529295.1"/>
    <property type="molecule type" value="Genomic_DNA"/>
</dbReference>
<protein>
    <recommendedName>
        <fullName evidence="6">WPP domain-containing protein</fullName>
    </recommendedName>
</protein>
<dbReference type="GO" id="GO:0048527">
    <property type="term" value="P:lateral root development"/>
    <property type="evidence" value="ECO:0007669"/>
    <property type="project" value="InterPro"/>
</dbReference>
<keyword evidence="3" id="KW-0963">Cytoplasm</keyword>
<name>A0A921QY55_SORBI</name>
<proteinExistence type="predicted"/>
<evidence type="ECO:0000313" key="7">
    <source>
        <dbReference type="EMBL" id="KAG0529295.1"/>
    </source>
</evidence>
<gene>
    <name evidence="7" type="ORF">BDA96_05G086500</name>
</gene>
<sequence length="292" mass="31525">MQLKSGFIVSTHAPHRSPLPDSTPQLPFSLSRTLPPQPWPRTRPMPPPRDPPQRPPPRDLPAPPEGSADAAPAAATAGAKAAEALLPSLSIWPPSQRTRDAVVRRLVQTLAAPSVFSQRYGAGPEPKAERAAVEAEAFARPRHTGSSRRTRSLASIAMGARELPSPPAAMVLAARRRHLAQLDAHTGGVAMEDEEHWRSKRWLMGQGMAPFLLGSGSAISSTLIHLQHVLVTSAGSNDGRKKQSIRQAALTHFTKAVVITNLKLTAQIWRSTLKVCVKSTFFTHSICKPQIG</sequence>
<evidence type="ECO:0000256" key="1">
    <source>
        <dbReference type="ARBA" id="ARBA00004123"/>
    </source>
</evidence>